<proteinExistence type="predicted"/>
<protein>
    <recommendedName>
        <fullName evidence="1">VQ domain-containing protein</fullName>
    </recommendedName>
</protein>
<dbReference type="Pfam" id="PF05678">
    <property type="entry name" value="VQ"/>
    <property type="match status" value="1"/>
</dbReference>
<name>A0A2N9HZY4_FAGSY</name>
<reference evidence="2" key="1">
    <citation type="submission" date="2018-02" db="EMBL/GenBank/DDBJ databases">
        <authorList>
            <person name="Cohen D.B."/>
            <person name="Kent A.D."/>
        </authorList>
    </citation>
    <scope>NUCLEOTIDE SEQUENCE</scope>
</reference>
<dbReference type="EMBL" id="OIVN01004434">
    <property type="protein sequence ID" value="SPD17304.1"/>
    <property type="molecule type" value="Genomic_DNA"/>
</dbReference>
<dbReference type="PANTHER" id="PTHR33624:SF24">
    <property type="entry name" value="VQ DOMAIN-CONTAINING PROTEIN"/>
    <property type="match status" value="1"/>
</dbReference>
<accession>A0A2N9HZY4</accession>
<gene>
    <name evidence="2" type="ORF">FSB_LOCUS45186</name>
</gene>
<organism evidence="2">
    <name type="scientific">Fagus sylvatica</name>
    <name type="common">Beechnut</name>
    <dbReference type="NCBI Taxonomy" id="28930"/>
    <lineage>
        <taxon>Eukaryota</taxon>
        <taxon>Viridiplantae</taxon>
        <taxon>Streptophyta</taxon>
        <taxon>Embryophyta</taxon>
        <taxon>Tracheophyta</taxon>
        <taxon>Spermatophyta</taxon>
        <taxon>Magnoliopsida</taxon>
        <taxon>eudicotyledons</taxon>
        <taxon>Gunneridae</taxon>
        <taxon>Pentapetalae</taxon>
        <taxon>rosids</taxon>
        <taxon>fabids</taxon>
        <taxon>Fagales</taxon>
        <taxon>Fagaceae</taxon>
        <taxon>Fagus</taxon>
    </lineage>
</organism>
<dbReference type="InterPro" id="IPR039335">
    <property type="entry name" value="SIB1/2"/>
</dbReference>
<dbReference type="PANTHER" id="PTHR33624">
    <property type="entry name" value="SIGMA FACTOR BINDING PROTEIN 1, CHLOROPLASTIC"/>
    <property type="match status" value="1"/>
</dbReference>
<sequence length="125" mass="14073">MEHLRGVNHVKGKRQAKGSKKGVKVVYIASPMKVKTSASKFRDLVQELTGQDSDTARYMEEVNNGADHQGPFNFSDQQLGAINDEVSKLPLTNSYGEFLPYPDPFFKSFNEHLLHLDELESFAPM</sequence>
<dbReference type="AlphaFoldDB" id="A0A2N9HZY4"/>
<dbReference type="InterPro" id="IPR008889">
    <property type="entry name" value="VQ"/>
</dbReference>
<evidence type="ECO:0000313" key="2">
    <source>
        <dbReference type="EMBL" id="SPD17304.1"/>
    </source>
</evidence>
<feature type="domain" description="VQ" evidence="1">
    <location>
        <begin position="28"/>
        <end position="54"/>
    </location>
</feature>
<evidence type="ECO:0000259" key="1">
    <source>
        <dbReference type="Pfam" id="PF05678"/>
    </source>
</evidence>